<dbReference type="GeneID" id="25361952"/>
<dbReference type="OMA" id="WEPIVIN"/>
<gene>
    <name evidence="3" type="ORF">AUEXF2481DRAFT_1173</name>
</gene>
<proteinExistence type="predicted"/>
<keyword evidence="4" id="KW-1185">Reference proteome</keyword>
<dbReference type="Pfam" id="PF25484">
    <property type="entry name" value="DUF7907"/>
    <property type="match status" value="1"/>
</dbReference>
<reference evidence="3 4" key="1">
    <citation type="journal article" date="2014" name="BMC Genomics">
        <title>Genome sequencing of four Aureobasidium pullulans varieties: biotechnological potential, stress tolerance, and description of new species.</title>
        <authorList>
            <person name="Gostin Ar C."/>
            <person name="Ohm R.A."/>
            <person name="Kogej T."/>
            <person name="Sonjak S."/>
            <person name="Turk M."/>
            <person name="Zajc J."/>
            <person name="Zalar P."/>
            <person name="Grube M."/>
            <person name="Sun H."/>
            <person name="Han J."/>
            <person name="Sharma A."/>
            <person name="Chiniquy J."/>
            <person name="Ngan C.Y."/>
            <person name="Lipzen A."/>
            <person name="Barry K."/>
            <person name="Grigoriev I.V."/>
            <person name="Gunde-Cimerman N."/>
        </authorList>
    </citation>
    <scope>NUCLEOTIDE SEQUENCE [LARGE SCALE GENOMIC DNA]</scope>
    <source>
        <strain evidence="3 4">EXF-2481</strain>
    </source>
</reference>
<dbReference type="AlphaFoldDB" id="A0A074ZMU4"/>
<protein>
    <recommendedName>
        <fullName evidence="2">DUF7907 domain-containing protein</fullName>
    </recommendedName>
</protein>
<feature type="domain" description="DUF7907" evidence="2">
    <location>
        <begin position="23"/>
        <end position="187"/>
    </location>
</feature>
<evidence type="ECO:0000259" key="2">
    <source>
        <dbReference type="Pfam" id="PF25484"/>
    </source>
</evidence>
<evidence type="ECO:0000313" key="4">
    <source>
        <dbReference type="Proteomes" id="UP000030641"/>
    </source>
</evidence>
<accession>A0A074ZMU4</accession>
<organism evidence="3 4">
    <name type="scientific">Aureobasidium subglaciale (strain EXF-2481)</name>
    <name type="common">Aureobasidium pullulans var. subglaciale</name>
    <dbReference type="NCBI Taxonomy" id="1043005"/>
    <lineage>
        <taxon>Eukaryota</taxon>
        <taxon>Fungi</taxon>
        <taxon>Dikarya</taxon>
        <taxon>Ascomycota</taxon>
        <taxon>Pezizomycotina</taxon>
        <taxon>Dothideomycetes</taxon>
        <taxon>Dothideomycetidae</taxon>
        <taxon>Dothideales</taxon>
        <taxon>Saccotheciaceae</taxon>
        <taxon>Aureobasidium</taxon>
    </lineage>
</organism>
<dbReference type="HOGENOM" id="CLU_133908_0_0_1"/>
<evidence type="ECO:0000256" key="1">
    <source>
        <dbReference type="SAM" id="SignalP"/>
    </source>
</evidence>
<dbReference type="EMBL" id="KL584750">
    <property type="protein sequence ID" value="KEQ99686.1"/>
    <property type="molecule type" value="Genomic_DNA"/>
</dbReference>
<keyword evidence="1" id="KW-0732">Signal</keyword>
<dbReference type="InParanoid" id="A0A074ZMU4"/>
<dbReference type="InterPro" id="IPR057229">
    <property type="entry name" value="DUF7907"/>
</dbReference>
<sequence>MHLRTIFFTAALATTALASLNTSREYQLQSQLKPGQADKKRFDNLWLVASHTGAGLNDAVLYTNKSSGIKGFANDTNITQSNGKPYFNQLFDLGGAFPYDLYIADVNFYAAWEPVRINAGTGAGGFFFNSSGLQWDESPGSKVGQNSFGGWLVCDWWHGVPQLFSKWSYYHLENPSSCADINLIPRYV</sequence>
<feature type="chain" id="PRO_5001704248" description="DUF7907 domain-containing protein" evidence="1">
    <location>
        <begin position="19"/>
        <end position="188"/>
    </location>
</feature>
<feature type="signal peptide" evidence="1">
    <location>
        <begin position="1"/>
        <end position="18"/>
    </location>
</feature>
<dbReference type="STRING" id="1043005.A0A074ZMU4"/>
<evidence type="ECO:0000313" key="3">
    <source>
        <dbReference type="EMBL" id="KEQ99686.1"/>
    </source>
</evidence>
<name>A0A074ZMU4_AURSE</name>
<dbReference type="Proteomes" id="UP000030641">
    <property type="component" value="Unassembled WGS sequence"/>
</dbReference>
<dbReference type="OrthoDB" id="3518533at2759"/>
<dbReference type="RefSeq" id="XP_013347896.1">
    <property type="nucleotide sequence ID" value="XM_013492442.1"/>
</dbReference>